<name>A0A2P4X5D5_9STRA</name>
<feature type="compositionally biased region" description="Polar residues" evidence="1">
    <location>
        <begin position="21"/>
        <end position="34"/>
    </location>
</feature>
<dbReference type="EMBL" id="NCKW01016833">
    <property type="protein sequence ID" value="POM60748.1"/>
    <property type="molecule type" value="Genomic_DNA"/>
</dbReference>
<protein>
    <submittedName>
        <fullName evidence="2">Polyprotein</fullName>
    </submittedName>
</protein>
<evidence type="ECO:0000313" key="3">
    <source>
        <dbReference type="Proteomes" id="UP000237271"/>
    </source>
</evidence>
<feature type="region of interest" description="Disordered" evidence="1">
    <location>
        <begin position="1"/>
        <end position="50"/>
    </location>
</feature>
<evidence type="ECO:0000313" key="2">
    <source>
        <dbReference type="EMBL" id="POM60748.1"/>
    </source>
</evidence>
<comment type="caution">
    <text evidence="2">The sequence shown here is derived from an EMBL/GenBank/DDBJ whole genome shotgun (WGS) entry which is preliminary data.</text>
</comment>
<keyword evidence="3" id="KW-1185">Reference proteome</keyword>
<dbReference type="Proteomes" id="UP000237271">
    <property type="component" value="Unassembled WGS sequence"/>
</dbReference>
<proteinExistence type="predicted"/>
<gene>
    <name evidence="2" type="ORF">PHPALM_30363</name>
</gene>
<dbReference type="OrthoDB" id="10462717at2759"/>
<evidence type="ECO:0000256" key="1">
    <source>
        <dbReference type="SAM" id="MobiDB-lite"/>
    </source>
</evidence>
<reference evidence="2 3" key="1">
    <citation type="journal article" date="2017" name="Genome Biol. Evol.">
        <title>Phytophthora megakarya and P. palmivora, closely related causal agents of cacao black pod rot, underwent increases in genome sizes and gene numbers by different mechanisms.</title>
        <authorList>
            <person name="Ali S.S."/>
            <person name="Shao J."/>
            <person name="Lary D.J."/>
            <person name="Kronmiller B."/>
            <person name="Shen D."/>
            <person name="Strem M.D."/>
            <person name="Amoako-Attah I."/>
            <person name="Akrofi A.Y."/>
            <person name="Begoude B.A."/>
            <person name="Ten Hoopen G.M."/>
            <person name="Coulibaly K."/>
            <person name="Kebe B.I."/>
            <person name="Melnick R.L."/>
            <person name="Guiltinan M.J."/>
            <person name="Tyler B.M."/>
            <person name="Meinhardt L.W."/>
            <person name="Bailey B.A."/>
        </authorList>
    </citation>
    <scope>NUCLEOTIDE SEQUENCE [LARGE SCALE GENOMIC DNA]</scope>
    <source>
        <strain evidence="3">sbr112.9</strain>
    </source>
</reference>
<organism evidence="2 3">
    <name type="scientific">Phytophthora palmivora</name>
    <dbReference type="NCBI Taxonomy" id="4796"/>
    <lineage>
        <taxon>Eukaryota</taxon>
        <taxon>Sar</taxon>
        <taxon>Stramenopiles</taxon>
        <taxon>Oomycota</taxon>
        <taxon>Peronosporomycetes</taxon>
        <taxon>Peronosporales</taxon>
        <taxon>Peronosporaceae</taxon>
        <taxon>Phytophthora</taxon>
    </lineage>
</organism>
<accession>A0A2P4X5D5</accession>
<sequence length="82" mass="9172">MTDNMVFHPERGVYNEHVNPSGINDESKPNSNDDLNNDDHFWPPSPKRPRIDEDSLLAEAVVEYAANVGDANAAPTMYQQAM</sequence>
<dbReference type="AlphaFoldDB" id="A0A2P4X5D5"/>